<organism evidence="2 3">
    <name type="scientific">Hymenobacter cavernae</name>
    <dbReference type="NCBI Taxonomy" id="2044852"/>
    <lineage>
        <taxon>Bacteria</taxon>
        <taxon>Pseudomonadati</taxon>
        <taxon>Bacteroidota</taxon>
        <taxon>Cytophagia</taxon>
        <taxon>Cytophagales</taxon>
        <taxon>Hymenobacteraceae</taxon>
        <taxon>Hymenobacter</taxon>
    </lineage>
</organism>
<name>A0ABQ1TNA9_9BACT</name>
<dbReference type="Proteomes" id="UP000632273">
    <property type="component" value="Unassembled WGS sequence"/>
</dbReference>
<dbReference type="Gene3D" id="2.60.40.10">
    <property type="entry name" value="Immunoglobulins"/>
    <property type="match status" value="1"/>
</dbReference>
<sequence length="201" mass="21454">MTLPSSAAQVSLDNLSSTVDGTVQSYTITAVPASSEGTLYYNASEKNSDRFVVERSLNGQQFTVIGTVAAHGSTSLAHTYSFVDKTAARLSQTIYYRLRQVDTDGTESFSLVRTVQFAATANVKLSLYPNPAVTTTTLDLTQVPAASYSVALLDQTGRTLSTQQLAGGAIHTLDVRNLPAGAYIMTIIGGTVHLNQRLVKE</sequence>
<dbReference type="InterPro" id="IPR026444">
    <property type="entry name" value="Secre_tail"/>
</dbReference>
<protein>
    <recommendedName>
        <fullName evidence="1">Secretion system C-terminal sorting domain-containing protein</fullName>
    </recommendedName>
</protein>
<dbReference type="NCBIfam" id="TIGR04183">
    <property type="entry name" value="Por_Secre_tail"/>
    <property type="match status" value="1"/>
</dbReference>
<dbReference type="Pfam" id="PF18962">
    <property type="entry name" value="Por_Secre_tail"/>
    <property type="match status" value="1"/>
</dbReference>
<reference evidence="3" key="1">
    <citation type="journal article" date="2019" name="Int. J. Syst. Evol. Microbiol.">
        <title>The Global Catalogue of Microorganisms (GCM) 10K type strain sequencing project: providing services to taxonomists for standard genome sequencing and annotation.</title>
        <authorList>
            <consortium name="The Broad Institute Genomics Platform"/>
            <consortium name="The Broad Institute Genome Sequencing Center for Infectious Disease"/>
            <person name="Wu L."/>
            <person name="Ma J."/>
        </authorList>
    </citation>
    <scope>NUCLEOTIDE SEQUENCE [LARGE SCALE GENOMIC DNA]</scope>
    <source>
        <strain evidence="3">CGMCC 1.15197</strain>
    </source>
</reference>
<evidence type="ECO:0000313" key="2">
    <source>
        <dbReference type="EMBL" id="GGE98035.1"/>
    </source>
</evidence>
<accession>A0ABQ1TNA9</accession>
<gene>
    <name evidence="2" type="ORF">GCM10011383_06010</name>
</gene>
<dbReference type="RefSeq" id="WP_188810775.1">
    <property type="nucleotide sequence ID" value="NZ_BMHT01000001.1"/>
</dbReference>
<evidence type="ECO:0000313" key="3">
    <source>
        <dbReference type="Proteomes" id="UP000632273"/>
    </source>
</evidence>
<keyword evidence="3" id="KW-1185">Reference proteome</keyword>
<dbReference type="EMBL" id="BMHT01000001">
    <property type="protein sequence ID" value="GGE98035.1"/>
    <property type="molecule type" value="Genomic_DNA"/>
</dbReference>
<feature type="domain" description="Secretion system C-terminal sorting" evidence="1">
    <location>
        <begin position="127"/>
        <end position="192"/>
    </location>
</feature>
<evidence type="ECO:0000259" key="1">
    <source>
        <dbReference type="Pfam" id="PF18962"/>
    </source>
</evidence>
<proteinExistence type="predicted"/>
<dbReference type="InterPro" id="IPR013783">
    <property type="entry name" value="Ig-like_fold"/>
</dbReference>
<comment type="caution">
    <text evidence="2">The sequence shown here is derived from an EMBL/GenBank/DDBJ whole genome shotgun (WGS) entry which is preliminary data.</text>
</comment>